<name>A0ABN2J2G5_9ACTN</name>
<organism evidence="1 2">
    <name type="scientific">Fodinicola feengrottensis</name>
    <dbReference type="NCBI Taxonomy" id="435914"/>
    <lineage>
        <taxon>Bacteria</taxon>
        <taxon>Bacillati</taxon>
        <taxon>Actinomycetota</taxon>
        <taxon>Actinomycetes</taxon>
        <taxon>Mycobacteriales</taxon>
        <taxon>Fodinicola</taxon>
    </lineage>
</organism>
<evidence type="ECO:0000313" key="2">
    <source>
        <dbReference type="Proteomes" id="UP001500618"/>
    </source>
</evidence>
<keyword evidence="2" id="KW-1185">Reference proteome</keyword>
<dbReference type="EMBL" id="BAAANY010000041">
    <property type="protein sequence ID" value="GAA1716681.1"/>
    <property type="molecule type" value="Genomic_DNA"/>
</dbReference>
<evidence type="ECO:0000313" key="1">
    <source>
        <dbReference type="EMBL" id="GAA1716681.1"/>
    </source>
</evidence>
<gene>
    <name evidence="1" type="ORF">GCM10009765_76640</name>
</gene>
<comment type="caution">
    <text evidence="1">The sequence shown here is derived from an EMBL/GenBank/DDBJ whole genome shotgun (WGS) entry which is preliminary data.</text>
</comment>
<accession>A0ABN2J2G5</accession>
<dbReference type="Proteomes" id="UP001500618">
    <property type="component" value="Unassembled WGS sequence"/>
</dbReference>
<reference evidence="1 2" key="1">
    <citation type="journal article" date="2019" name="Int. J. Syst. Evol. Microbiol.">
        <title>The Global Catalogue of Microorganisms (GCM) 10K type strain sequencing project: providing services to taxonomists for standard genome sequencing and annotation.</title>
        <authorList>
            <consortium name="The Broad Institute Genomics Platform"/>
            <consortium name="The Broad Institute Genome Sequencing Center for Infectious Disease"/>
            <person name="Wu L."/>
            <person name="Ma J."/>
        </authorList>
    </citation>
    <scope>NUCLEOTIDE SEQUENCE [LARGE SCALE GENOMIC DNA]</scope>
    <source>
        <strain evidence="1 2">JCM 14718</strain>
    </source>
</reference>
<proteinExistence type="predicted"/>
<protein>
    <submittedName>
        <fullName evidence="1">Uncharacterized protein</fullName>
    </submittedName>
</protein>
<sequence>MSPCAFGATCSTAPPAACRVEVTEVVTTRPVPQLTSLLYVIATLAPAGQLAPQLPSMHEPAGGVAAALTPC</sequence>